<dbReference type="OrthoDB" id="3264508at2759"/>
<evidence type="ECO:0008006" key="3">
    <source>
        <dbReference type="Google" id="ProtNLM"/>
    </source>
</evidence>
<dbReference type="InterPro" id="IPR036047">
    <property type="entry name" value="F-box-like_dom_sf"/>
</dbReference>
<dbReference type="Gene3D" id="3.80.10.10">
    <property type="entry name" value="Ribonuclease Inhibitor"/>
    <property type="match status" value="1"/>
</dbReference>
<evidence type="ECO:0000313" key="1">
    <source>
        <dbReference type="EMBL" id="EMD32726.1"/>
    </source>
</evidence>
<accession>M2R1F7</accession>
<dbReference type="AlphaFoldDB" id="M2R1F7"/>
<sequence length="480" mass="53519">MSVCSSDRITTTATETVPLGYDIALHVLEYLQEDYPSLCNCALVNHVFHDAAAKLLYRQVIYSPAPSRVLDLRRREEFVGGIYTSSRLTHNAPHVLALEVSGYLSSRPIHITKLAENLLNGIRSWPNLQTVNFTPKQYDENLFTDVLPLLRECASLRYLTVGPACINTALVPALMQIEGLESLTIHSPTRILLEHLPEWLGQLSRTLHAFYLKDNCGSVTPGVLRSLAPGLQRIRAFGLGLSYSLTDDDVFAFLNQLPRLTTLELRYYLQFKPPTTRAHLPSLRSLAVIHTFMPTREDAAYLIKWLRRILHSAQLATLRLLCEDDFPECGANVSVDGLLAHLGARHAESLRVLRMDAAFVGRRELAALCARCEGLEEVGVAVSADVLYALPEMVKSLARLRVLTVNTRNRRQSRAQAGIEQMQAFFDHGSENLRQVVVNGVSWEGKWTTTHKGVARFVVEESPPPRVPSWETGAIAPAAL</sequence>
<dbReference type="SUPFAM" id="SSF52047">
    <property type="entry name" value="RNI-like"/>
    <property type="match status" value="1"/>
</dbReference>
<dbReference type="HOGENOM" id="CLU_614003_0_0_1"/>
<proteinExistence type="predicted"/>
<dbReference type="InterPro" id="IPR032675">
    <property type="entry name" value="LRR_dom_sf"/>
</dbReference>
<dbReference type="CDD" id="cd09917">
    <property type="entry name" value="F-box_SF"/>
    <property type="match status" value="1"/>
</dbReference>
<dbReference type="SUPFAM" id="SSF81383">
    <property type="entry name" value="F-box domain"/>
    <property type="match status" value="1"/>
</dbReference>
<organism evidence="1 2">
    <name type="scientific">Ceriporiopsis subvermispora (strain B)</name>
    <name type="common">White-rot fungus</name>
    <name type="synonym">Gelatoporia subvermispora</name>
    <dbReference type="NCBI Taxonomy" id="914234"/>
    <lineage>
        <taxon>Eukaryota</taxon>
        <taxon>Fungi</taxon>
        <taxon>Dikarya</taxon>
        <taxon>Basidiomycota</taxon>
        <taxon>Agaricomycotina</taxon>
        <taxon>Agaricomycetes</taxon>
        <taxon>Polyporales</taxon>
        <taxon>Gelatoporiaceae</taxon>
        <taxon>Gelatoporia</taxon>
    </lineage>
</organism>
<reference evidence="1 2" key="1">
    <citation type="journal article" date="2012" name="Proc. Natl. Acad. Sci. U.S.A.">
        <title>Comparative genomics of Ceriporiopsis subvermispora and Phanerochaete chrysosporium provide insight into selective ligninolysis.</title>
        <authorList>
            <person name="Fernandez-Fueyo E."/>
            <person name="Ruiz-Duenas F.J."/>
            <person name="Ferreira P."/>
            <person name="Floudas D."/>
            <person name="Hibbett D.S."/>
            <person name="Canessa P."/>
            <person name="Larrondo L.F."/>
            <person name="James T.Y."/>
            <person name="Seelenfreund D."/>
            <person name="Lobos S."/>
            <person name="Polanco R."/>
            <person name="Tello M."/>
            <person name="Honda Y."/>
            <person name="Watanabe T."/>
            <person name="Watanabe T."/>
            <person name="Ryu J.S."/>
            <person name="Kubicek C.P."/>
            <person name="Schmoll M."/>
            <person name="Gaskell J."/>
            <person name="Hammel K.E."/>
            <person name="St John F.J."/>
            <person name="Vanden Wymelenberg A."/>
            <person name="Sabat G."/>
            <person name="Splinter BonDurant S."/>
            <person name="Syed K."/>
            <person name="Yadav J.S."/>
            <person name="Doddapaneni H."/>
            <person name="Subramanian V."/>
            <person name="Lavin J.L."/>
            <person name="Oguiza J.A."/>
            <person name="Perez G."/>
            <person name="Pisabarro A.G."/>
            <person name="Ramirez L."/>
            <person name="Santoyo F."/>
            <person name="Master E."/>
            <person name="Coutinho P.M."/>
            <person name="Henrissat B."/>
            <person name="Lombard V."/>
            <person name="Magnuson J.K."/>
            <person name="Kuees U."/>
            <person name="Hori C."/>
            <person name="Igarashi K."/>
            <person name="Samejima M."/>
            <person name="Held B.W."/>
            <person name="Barry K.W."/>
            <person name="LaButti K.M."/>
            <person name="Lapidus A."/>
            <person name="Lindquist E.A."/>
            <person name="Lucas S.M."/>
            <person name="Riley R."/>
            <person name="Salamov A.A."/>
            <person name="Hoffmeister D."/>
            <person name="Schwenk D."/>
            <person name="Hadar Y."/>
            <person name="Yarden O."/>
            <person name="de Vries R.P."/>
            <person name="Wiebenga A."/>
            <person name="Stenlid J."/>
            <person name="Eastwood D."/>
            <person name="Grigoriev I.V."/>
            <person name="Berka R.M."/>
            <person name="Blanchette R.A."/>
            <person name="Kersten P."/>
            <person name="Martinez A.T."/>
            <person name="Vicuna R."/>
            <person name="Cullen D."/>
        </authorList>
    </citation>
    <scope>NUCLEOTIDE SEQUENCE [LARGE SCALE GENOMIC DNA]</scope>
    <source>
        <strain evidence="1 2">B</strain>
    </source>
</reference>
<name>M2R1F7_CERS8</name>
<dbReference type="Proteomes" id="UP000016930">
    <property type="component" value="Unassembled WGS sequence"/>
</dbReference>
<evidence type="ECO:0000313" key="2">
    <source>
        <dbReference type="Proteomes" id="UP000016930"/>
    </source>
</evidence>
<dbReference type="EMBL" id="KB445809">
    <property type="protein sequence ID" value="EMD32726.1"/>
    <property type="molecule type" value="Genomic_DNA"/>
</dbReference>
<gene>
    <name evidence="1" type="ORF">CERSUDRAFT_118467</name>
</gene>
<protein>
    <recommendedName>
        <fullName evidence="3">F-box domain-containing protein</fullName>
    </recommendedName>
</protein>
<keyword evidence="2" id="KW-1185">Reference proteome</keyword>